<organism evidence="3 4">
    <name type="scientific">Robinsoniella peoriensis</name>
    <dbReference type="NCBI Taxonomy" id="180332"/>
    <lineage>
        <taxon>Bacteria</taxon>
        <taxon>Bacillati</taxon>
        <taxon>Bacillota</taxon>
        <taxon>Clostridia</taxon>
        <taxon>Lachnospirales</taxon>
        <taxon>Lachnospiraceae</taxon>
        <taxon>Robinsoniella</taxon>
    </lineage>
</organism>
<evidence type="ECO:0000313" key="3">
    <source>
        <dbReference type="EMBL" id="TLC97916.1"/>
    </source>
</evidence>
<dbReference type="GO" id="GO:0030435">
    <property type="term" value="P:sporulation resulting in formation of a cellular spore"/>
    <property type="evidence" value="ECO:0007669"/>
    <property type="project" value="InterPro"/>
</dbReference>
<dbReference type="STRING" id="180332.GCA_000797495_01654"/>
<evidence type="ECO:0000313" key="4">
    <source>
        <dbReference type="Proteomes" id="UP000306509"/>
    </source>
</evidence>
<evidence type="ECO:0000259" key="2">
    <source>
        <dbReference type="Pfam" id="PF08486"/>
    </source>
</evidence>
<feature type="region of interest" description="Disordered" evidence="1">
    <location>
        <begin position="241"/>
        <end position="347"/>
    </location>
</feature>
<protein>
    <recommendedName>
        <fullName evidence="2">Sporulation stage II protein D amidase enhancer LytB N-terminal domain-containing protein</fullName>
    </recommendedName>
</protein>
<dbReference type="Proteomes" id="UP000306509">
    <property type="component" value="Unassembled WGS sequence"/>
</dbReference>
<feature type="compositionally biased region" description="Polar residues" evidence="1">
    <location>
        <begin position="303"/>
        <end position="312"/>
    </location>
</feature>
<reference evidence="3 4" key="1">
    <citation type="journal article" date="2019" name="Anaerobe">
        <title>Detection of Robinsoniella peoriensis in multiple bone samples of a trauma patient.</title>
        <authorList>
            <person name="Schrottner P."/>
            <person name="Hartwich K."/>
            <person name="Bunk B."/>
            <person name="Schober I."/>
            <person name="Helbig S."/>
            <person name="Rudolph W.W."/>
            <person name="Gunzer F."/>
        </authorList>
    </citation>
    <scope>NUCLEOTIDE SEQUENCE [LARGE SCALE GENOMIC DNA]</scope>
    <source>
        <strain evidence="3 4">DSM 106044</strain>
    </source>
</reference>
<feature type="compositionally biased region" description="Polar residues" evidence="1">
    <location>
        <begin position="246"/>
        <end position="264"/>
    </location>
</feature>
<dbReference type="NCBIfam" id="TIGR02669">
    <property type="entry name" value="SpoIID_LytB"/>
    <property type="match status" value="1"/>
</dbReference>
<feature type="region of interest" description="Disordered" evidence="1">
    <location>
        <begin position="206"/>
        <end position="228"/>
    </location>
</feature>
<dbReference type="Pfam" id="PF08486">
    <property type="entry name" value="SpoIID"/>
    <property type="match status" value="1"/>
</dbReference>
<accession>A0A4U8Q060</accession>
<feature type="domain" description="Sporulation stage II protein D amidase enhancer LytB N-terminal" evidence="2">
    <location>
        <begin position="51"/>
        <end position="134"/>
    </location>
</feature>
<name>A0A4U8Q060_9FIRM</name>
<gene>
    <name evidence="3" type="ORF">DSM106044_05281</name>
</gene>
<feature type="compositionally biased region" description="Low complexity" evidence="1">
    <location>
        <begin position="313"/>
        <end position="328"/>
    </location>
</feature>
<dbReference type="AlphaFoldDB" id="A0A4U8Q060"/>
<keyword evidence="4" id="KW-1185">Reference proteome</keyword>
<proteinExistence type="predicted"/>
<dbReference type="RefSeq" id="WP_138004080.1">
    <property type="nucleotide sequence ID" value="NZ_CAUSDN010000002.1"/>
</dbReference>
<sequence length="455" mass="50785">MKEKIKNILALILLVLLLPYVITVLMSGKIRQTYLDRGDDHSFISVEVDGKVREVNFEDYVMGVTALQIPSAYQTEAIKAQMVVARTNLCKMLEDHPTELLKDKYLTVDQMEELGIRDKFGRASRETSGQVLTYDGNLILASYHAISAGRTRNGNDVLGSQSYPYLVSVQSAQDVEAERYLHAEVYDPEEILRICREQYPDMKAYYPEGTEVSTDHTAGTGAKESRMQDNYQQETALNVKAEGRENVTTTWNADQGPDTISTDLSGVETEILTEAAEPESPKGTQTQNGTDPGNGKETRKQSGAESETPKASQTEAVTEPQTEPQTEPSETDNHESGTEELNKTNLWDNMEIESNDEAGYITKIRIGDTEIPGEEFRRFLNLNSSCFTMEQVEKGIRITTKGLGHGVGMSQYGAERMAESGKPYDEILQYYFKNVTIEINEKQNSSETETNAINS</sequence>
<dbReference type="InterPro" id="IPR013486">
    <property type="entry name" value="SpoIID/LytB"/>
</dbReference>
<dbReference type="InterPro" id="IPR013693">
    <property type="entry name" value="SpoIID/LytB_N"/>
</dbReference>
<dbReference type="EMBL" id="QGQD01000107">
    <property type="protein sequence ID" value="TLC97916.1"/>
    <property type="molecule type" value="Genomic_DNA"/>
</dbReference>
<feature type="compositionally biased region" description="Basic and acidic residues" evidence="1">
    <location>
        <begin position="331"/>
        <end position="342"/>
    </location>
</feature>
<feature type="compositionally biased region" description="Polar residues" evidence="1">
    <location>
        <begin position="282"/>
        <end position="291"/>
    </location>
</feature>
<comment type="caution">
    <text evidence="3">The sequence shown here is derived from an EMBL/GenBank/DDBJ whole genome shotgun (WGS) entry which is preliminary data.</text>
</comment>
<evidence type="ECO:0000256" key="1">
    <source>
        <dbReference type="SAM" id="MobiDB-lite"/>
    </source>
</evidence>